<accession>A0A835IQH3</accession>
<dbReference type="PANTHER" id="PTHR33384">
    <property type="entry name" value="EXPRESSED PROTEIN"/>
    <property type="match status" value="1"/>
</dbReference>
<protein>
    <submittedName>
        <fullName evidence="1">Uncharacterized protein</fullName>
    </submittedName>
</protein>
<dbReference type="OrthoDB" id="646413at2759"/>
<reference evidence="1 2" key="1">
    <citation type="submission" date="2020-10" db="EMBL/GenBank/DDBJ databases">
        <title>The Coptis chinensis genome and diversification of protoberbering-type alkaloids.</title>
        <authorList>
            <person name="Wang B."/>
            <person name="Shu S."/>
            <person name="Song C."/>
            <person name="Liu Y."/>
        </authorList>
    </citation>
    <scope>NUCLEOTIDE SEQUENCE [LARGE SCALE GENOMIC DNA]</scope>
    <source>
        <strain evidence="1">HL-2020</strain>
        <tissue evidence="1">Leaf</tissue>
    </source>
</reference>
<dbReference type="Proteomes" id="UP000631114">
    <property type="component" value="Unassembled WGS sequence"/>
</dbReference>
<organism evidence="1 2">
    <name type="scientific">Coptis chinensis</name>
    <dbReference type="NCBI Taxonomy" id="261450"/>
    <lineage>
        <taxon>Eukaryota</taxon>
        <taxon>Viridiplantae</taxon>
        <taxon>Streptophyta</taxon>
        <taxon>Embryophyta</taxon>
        <taxon>Tracheophyta</taxon>
        <taxon>Spermatophyta</taxon>
        <taxon>Magnoliopsida</taxon>
        <taxon>Ranunculales</taxon>
        <taxon>Ranunculaceae</taxon>
        <taxon>Coptidoideae</taxon>
        <taxon>Coptis</taxon>
    </lineage>
</organism>
<gene>
    <name evidence="1" type="ORF">IFM89_025575</name>
</gene>
<comment type="caution">
    <text evidence="1">The sequence shown here is derived from an EMBL/GenBank/DDBJ whole genome shotgun (WGS) entry which is preliminary data.</text>
</comment>
<evidence type="ECO:0000313" key="1">
    <source>
        <dbReference type="EMBL" id="KAF9621664.1"/>
    </source>
</evidence>
<dbReference type="AlphaFoldDB" id="A0A835IQH3"/>
<sequence length="136" mass="15175">MHRLVVKSNLIDSESDTPKLRFGVVDEPSPVCPKPRRLRVGATLPDFLKPQKCTRHSQSKTEGRSEILNMIVGKNEDIRETLCVGCSSSSYCGSPPSRSNNPLVNDVQFIHQMEHLSPFTVTKMSDRYSYPSASPV</sequence>
<proteinExistence type="predicted"/>
<dbReference type="EMBL" id="JADFTS010000002">
    <property type="protein sequence ID" value="KAF9621664.1"/>
    <property type="molecule type" value="Genomic_DNA"/>
</dbReference>
<evidence type="ECO:0000313" key="2">
    <source>
        <dbReference type="Proteomes" id="UP000631114"/>
    </source>
</evidence>
<dbReference type="PANTHER" id="PTHR33384:SF17">
    <property type="entry name" value="VQ DOMAIN-CONTAINING PROTEIN"/>
    <property type="match status" value="1"/>
</dbReference>
<keyword evidence="2" id="KW-1185">Reference proteome</keyword>
<name>A0A835IQH3_9MAGN</name>